<comment type="similarity">
    <text evidence="1">Belongs to the prokaryotic molybdopterin-containing oxidoreductase family.</text>
</comment>
<reference evidence="9 10" key="1">
    <citation type="submission" date="2019-04" db="EMBL/GenBank/DDBJ databases">
        <title>Microbes associate with the intestines of laboratory mice.</title>
        <authorList>
            <person name="Navarre W."/>
            <person name="Wong E."/>
            <person name="Huang K.C."/>
            <person name="Tropini C."/>
            <person name="Ng K."/>
            <person name="Yu B."/>
        </authorList>
    </citation>
    <scope>NUCLEOTIDE SEQUENCE [LARGE SCALE GENOMIC DNA]</scope>
    <source>
        <strain evidence="9 10">NM48_B13</strain>
    </source>
</reference>
<sequence length="931" mass="104096">MAKSAMTRRQFVQTSTLAGVAAAVGVSMSGSLIDAGKAYADEPVETKVVKTCCHGCILVCPCRAYVENGVVVKLEGDPDAPMSKGSLCMKGLNQLHTCYSPRRILHPMKRAGERGENKWEQISWEEALTLAVDKIYESMQKYGNYSLMTSTGGGGAYLFGETITMAWALKTPNSFEPGCAQCYIPRNSMAKYVYGGSDQSIADGAVLEPFNEWKPTTKALVLWGTQPSASQTAQAGRAMVELRARGCKTVVIDPNLSADAAKADVWLPVRSGTDTALLMGWYRYIFDNELYDKEFTKYWTNLPFLIDPDTKMPVEAQELFPSFESTTPDNTPDYVCFDLKTNSVQPFPYTAPADAVVDPEVITTVEYEGKTYKTAGQIYWEACQDFTLEKTGEICHLDPKKIEEAIRIYTDTEVAGISNGVFSDQSRIASEQTLGCLGLDCIMGYVNKPGATLTQNTPPPKARANFNMCAPLSRKGIAGNVATVGFSYEQNMKAFNEFPNKENQEMVWQLMKDRLGMDRHRGLYWNGMATIPAVHEAIDTGEPYRPRVWIDHSGNKLAALADAESWLSTARSMDFVIGQYPMLTSFHVECCDLVFPTQEWLEYSGSDRMNQLNYTFMRTGVTHLGESVNPGDTIVQILSRLKDKDPSCVAPELCSGTSEEDQKASQVKTFGAKDWDDLVANQDKYVPLIKEPEKFWVYHQHEAIVNDGLPAGFGTISRKCEPYCTLLLHMSRTGYPYSFPRELPPVKDGDYSPISHYVEAAEVPDEEYPFTITSGRLPYFHHSTMRHAAYARELCPTAECRINPEDAAKLGIEHQDWIKITSRRNSIHARAVVAKYVQPGQLWMERFWNPECYDPSQKKMVSAGWREQNINCITKADGPFNEVYGSYTLRGFAVKIEKSDKPDGCWVEPEEFAPFLPTLQEEPVTEGVKFQ</sequence>
<dbReference type="GO" id="GO:0043546">
    <property type="term" value="F:molybdopterin cofactor binding"/>
    <property type="evidence" value="ECO:0007669"/>
    <property type="project" value="InterPro"/>
</dbReference>
<dbReference type="EMBL" id="JACHYA010000001">
    <property type="protein sequence ID" value="MBB3170653.1"/>
    <property type="molecule type" value="Genomic_DNA"/>
</dbReference>
<evidence type="ECO:0000259" key="7">
    <source>
        <dbReference type="PROSITE" id="PS51669"/>
    </source>
</evidence>
<dbReference type="PANTHER" id="PTHR43742:SF6">
    <property type="entry name" value="OXIDOREDUCTASE YYAE-RELATED"/>
    <property type="match status" value="1"/>
</dbReference>
<dbReference type="Pfam" id="PF01568">
    <property type="entry name" value="Molydop_binding"/>
    <property type="match status" value="1"/>
</dbReference>
<gene>
    <name evidence="9" type="ORF">E5982_00575</name>
    <name evidence="8" type="ORF">FHR31_000433</name>
</gene>
<dbReference type="InterPro" id="IPR050612">
    <property type="entry name" value="Prok_Mopterin_Oxidored"/>
</dbReference>
<dbReference type="Proteomes" id="UP000309454">
    <property type="component" value="Unassembled WGS sequence"/>
</dbReference>
<comment type="caution">
    <text evidence="9">The sequence shown here is derived from an EMBL/GenBank/DDBJ whole genome shotgun (WGS) entry which is preliminary data.</text>
</comment>
<dbReference type="NCBIfam" id="TIGR01409">
    <property type="entry name" value="TAT_signal_seq"/>
    <property type="match status" value="1"/>
</dbReference>
<dbReference type="OrthoDB" id="3169095at2"/>
<dbReference type="PROSITE" id="PS51318">
    <property type="entry name" value="TAT"/>
    <property type="match status" value="1"/>
</dbReference>
<evidence type="ECO:0000313" key="8">
    <source>
        <dbReference type="EMBL" id="MBB3170653.1"/>
    </source>
</evidence>
<name>A0A3N0AEA0_9ACTN</name>
<dbReference type="GO" id="GO:0051536">
    <property type="term" value="F:iron-sulfur cluster binding"/>
    <property type="evidence" value="ECO:0007669"/>
    <property type="project" value="UniProtKB-KW"/>
</dbReference>
<dbReference type="Gene3D" id="2.40.40.20">
    <property type="match status" value="1"/>
</dbReference>
<dbReference type="Pfam" id="PF00384">
    <property type="entry name" value="Molybdopterin"/>
    <property type="match status" value="1"/>
</dbReference>
<dbReference type="AlphaFoldDB" id="A0A3N0AEA0"/>
<dbReference type="Gene3D" id="3.40.228.10">
    <property type="entry name" value="Dimethylsulfoxide Reductase, domain 2"/>
    <property type="match status" value="2"/>
</dbReference>
<keyword evidence="6" id="KW-0411">Iron-sulfur</keyword>
<evidence type="ECO:0000256" key="6">
    <source>
        <dbReference type="ARBA" id="ARBA00023014"/>
    </source>
</evidence>
<dbReference type="GO" id="GO:0016491">
    <property type="term" value="F:oxidoreductase activity"/>
    <property type="evidence" value="ECO:0007669"/>
    <property type="project" value="UniProtKB-KW"/>
</dbReference>
<evidence type="ECO:0000313" key="9">
    <source>
        <dbReference type="EMBL" id="TJW12140.1"/>
    </source>
</evidence>
<dbReference type="InterPro" id="IPR006311">
    <property type="entry name" value="TAT_signal"/>
</dbReference>
<dbReference type="GeneID" id="93355818"/>
<dbReference type="Gene3D" id="2.20.25.90">
    <property type="entry name" value="ADC-like domains"/>
    <property type="match status" value="1"/>
</dbReference>
<evidence type="ECO:0000256" key="4">
    <source>
        <dbReference type="ARBA" id="ARBA00023002"/>
    </source>
</evidence>
<evidence type="ECO:0000313" key="11">
    <source>
        <dbReference type="Proteomes" id="UP000530850"/>
    </source>
</evidence>
<dbReference type="PROSITE" id="PS51669">
    <property type="entry name" value="4FE4S_MOW_BIS_MGD"/>
    <property type="match status" value="1"/>
</dbReference>
<keyword evidence="4" id="KW-0560">Oxidoreductase</keyword>
<organism evidence="9 10">
    <name type="scientific">Parvibacter caecicola</name>
    <dbReference type="NCBI Taxonomy" id="747645"/>
    <lineage>
        <taxon>Bacteria</taxon>
        <taxon>Bacillati</taxon>
        <taxon>Actinomycetota</taxon>
        <taxon>Coriobacteriia</taxon>
        <taxon>Coriobacteriales</taxon>
        <taxon>Coriobacteriaceae</taxon>
        <taxon>Parvibacter</taxon>
    </lineage>
</organism>
<dbReference type="Gene3D" id="3.40.50.740">
    <property type="match status" value="2"/>
</dbReference>
<evidence type="ECO:0000256" key="2">
    <source>
        <dbReference type="ARBA" id="ARBA00022723"/>
    </source>
</evidence>
<dbReference type="PANTHER" id="PTHR43742">
    <property type="entry name" value="TRIMETHYLAMINE-N-OXIDE REDUCTASE"/>
    <property type="match status" value="1"/>
</dbReference>
<dbReference type="SUPFAM" id="SSF53706">
    <property type="entry name" value="Formate dehydrogenase/DMSO reductase, domains 1-3"/>
    <property type="match status" value="1"/>
</dbReference>
<accession>A0A3N0AEA0</accession>
<reference evidence="8 11" key="2">
    <citation type="submission" date="2020-08" db="EMBL/GenBank/DDBJ databases">
        <title>Sequencing the genomes of 1000 actinobacteria strains.</title>
        <authorList>
            <person name="Klenk H.-P."/>
        </authorList>
    </citation>
    <scope>NUCLEOTIDE SEQUENCE [LARGE SCALE GENOMIC DNA]</scope>
    <source>
        <strain evidence="8 11">DSM 22242</strain>
    </source>
</reference>
<dbReference type="InterPro" id="IPR019546">
    <property type="entry name" value="TAT_signal_bac_arc"/>
</dbReference>
<evidence type="ECO:0000256" key="3">
    <source>
        <dbReference type="ARBA" id="ARBA00022729"/>
    </source>
</evidence>
<keyword evidence="2" id="KW-0479">Metal-binding</keyword>
<protein>
    <submittedName>
        <fullName evidence="8">Anaerobic selenocysteine-containing dehydrogenase</fullName>
    </submittedName>
    <submittedName>
        <fullName evidence="9">Twin-arginine translocation signal domain-containing protein</fullName>
    </submittedName>
</protein>
<dbReference type="Proteomes" id="UP000530850">
    <property type="component" value="Unassembled WGS sequence"/>
</dbReference>
<dbReference type="RefSeq" id="WP_123184520.1">
    <property type="nucleotide sequence ID" value="NZ_CANPEU010000001.1"/>
</dbReference>
<dbReference type="EMBL" id="SSTM01000001">
    <property type="protein sequence ID" value="TJW12140.1"/>
    <property type="molecule type" value="Genomic_DNA"/>
</dbReference>
<dbReference type="GO" id="GO:0046872">
    <property type="term" value="F:metal ion binding"/>
    <property type="evidence" value="ECO:0007669"/>
    <property type="project" value="UniProtKB-KW"/>
</dbReference>
<evidence type="ECO:0000256" key="1">
    <source>
        <dbReference type="ARBA" id="ARBA00010312"/>
    </source>
</evidence>
<dbReference type="Pfam" id="PF04879">
    <property type="entry name" value="Molybdop_Fe4S4"/>
    <property type="match status" value="1"/>
</dbReference>
<dbReference type="InterPro" id="IPR006657">
    <property type="entry name" value="MoPterin_dinucl-bd_dom"/>
</dbReference>
<feature type="domain" description="4Fe-4S Mo/W bis-MGD-type" evidence="7">
    <location>
        <begin position="45"/>
        <end position="102"/>
    </location>
</feature>
<dbReference type="SUPFAM" id="SSF50692">
    <property type="entry name" value="ADC-like"/>
    <property type="match status" value="1"/>
</dbReference>
<evidence type="ECO:0000256" key="5">
    <source>
        <dbReference type="ARBA" id="ARBA00023004"/>
    </source>
</evidence>
<dbReference type="InterPro" id="IPR006656">
    <property type="entry name" value="Mopterin_OxRdtase"/>
</dbReference>
<keyword evidence="5" id="KW-0408">Iron</keyword>
<dbReference type="InterPro" id="IPR006963">
    <property type="entry name" value="Mopterin_OxRdtase_4Fe-4S_dom"/>
</dbReference>
<proteinExistence type="inferred from homology"/>
<keyword evidence="3" id="KW-0732">Signal</keyword>
<evidence type="ECO:0000313" key="10">
    <source>
        <dbReference type="Proteomes" id="UP000309454"/>
    </source>
</evidence>
<dbReference type="SMART" id="SM00926">
    <property type="entry name" value="Molybdop_Fe4S4"/>
    <property type="match status" value="1"/>
</dbReference>
<dbReference type="InterPro" id="IPR009010">
    <property type="entry name" value="Asp_de-COase-like_dom_sf"/>
</dbReference>
<keyword evidence="10" id="KW-1185">Reference proteome</keyword>